<dbReference type="Proteomes" id="UP000324282">
    <property type="component" value="Unassembled WGS sequence"/>
</dbReference>
<sequence>MYHNTNAYRTYRYDWRFSRFTAAALTHPDRTLR</sequence>
<proteinExistence type="predicted"/>
<organism evidence="1 2">
    <name type="scientific">Stutzerimonas stutzeri</name>
    <name type="common">Pseudomonas stutzeri</name>
    <dbReference type="NCBI Taxonomy" id="316"/>
    <lineage>
        <taxon>Bacteria</taxon>
        <taxon>Pseudomonadati</taxon>
        <taxon>Pseudomonadota</taxon>
        <taxon>Gammaproteobacteria</taxon>
        <taxon>Pseudomonadales</taxon>
        <taxon>Pseudomonadaceae</taxon>
        <taxon>Stutzerimonas</taxon>
    </lineage>
</organism>
<name>A0A5S5B5T0_STUST</name>
<gene>
    <name evidence="1" type="ORF">A9A72_124432</name>
</gene>
<protein>
    <submittedName>
        <fullName evidence="1">Uncharacterized protein</fullName>
    </submittedName>
</protein>
<dbReference type="EMBL" id="VNHQ01000014">
    <property type="protein sequence ID" value="TYP61686.1"/>
    <property type="molecule type" value="Genomic_DNA"/>
</dbReference>
<comment type="caution">
    <text evidence="1">The sequence shown here is derived from an EMBL/GenBank/DDBJ whole genome shotgun (WGS) entry which is preliminary data.</text>
</comment>
<accession>A0A5S5B5T0</accession>
<evidence type="ECO:0000313" key="2">
    <source>
        <dbReference type="Proteomes" id="UP000324282"/>
    </source>
</evidence>
<evidence type="ECO:0000313" key="1">
    <source>
        <dbReference type="EMBL" id="TYP61686.1"/>
    </source>
</evidence>
<reference evidence="1 2" key="1">
    <citation type="submission" date="2019-07" db="EMBL/GenBank/DDBJ databases">
        <title>Deep subsurface shale carbon reservoir microbial communities from Ohio and West Virginia, USA.</title>
        <authorList>
            <person name="Wrighton K."/>
        </authorList>
    </citation>
    <scope>NUCLEOTIDE SEQUENCE [LARGE SCALE GENOMIC DNA]</scope>
    <source>
        <strain evidence="1 2">NP_8Ht</strain>
    </source>
</reference>
<dbReference type="AlphaFoldDB" id="A0A5S5B5T0"/>